<keyword evidence="3" id="KW-1185">Reference proteome</keyword>
<dbReference type="GO" id="GO:0070224">
    <property type="term" value="F:sulfide:quinone oxidoreductase activity"/>
    <property type="evidence" value="ECO:0007669"/>
    <property type="project" value="TreeGrafter"/>
</dbReference>
<dbReference type="Pfam" id="PF07992">
    <property type="entry name" value="Pyr_redox_2"/>
    <property type="match status" value="1"/>
</dbReference>
<feature type="domain" description="FAD/NAD(P)-binding" evidence="1">
    <location>
        <begin position="36"/>
        <end position="177"/>
    </location>
</feature>
<sequence length="539" mass="60250">MKLLIPVDHLLRRAPTYLTNNTNMKLSLPVQGQHFRLLIVGGGASGMGASHKFARKLPKKSVALVEPNELHYYQPGFTLVGGGYMPLKANTRKNKDLLHYYQPGFTLVGGGYMPLKANTRKNKDLVHPNNVWIKDRVEKFEPKKNSVTLRSGDEITYDYLIICTGCQLRFDMIKGLPEALETPGVCSNYSPFHCEKTFKELSTVTYDGYASCPLIVGRRLGILAEFNSKGPMETLPIDQSTPRVNYGNLKLCLTDFPGNPENSGVVMSGNCVFTFPNTPIKCAGAPQKVLYYGHDIVRDRGYRNSTNFIYATSLQRLFGVEAYLKSLNKIAAEKGIDVRTRHSLIEVDTKHKIAKFELLDENSKPNGKFDEIPYSLLHIGPPCSAPPAIRNCKELVDENGWVDVDHETLRSKHFSNIFAAGDCMNTPNAKTAAAVSSHLKTIEKNLGAVIEGKEPPAKYDGYASCPLIVGRRLGILAEFNSKGPMETLPIDQSTPRYYAFLMKRYLMPFLYWNFLVKGYWNGPATIRKILHLGFVPKSK</sequence>
<dbReference type="InterPro" id="IPR023753">
    <property type="entry name" value="FAD/NAD-binding_dom"/>
</dbReference>
<accession>A0A0D6MC51</accession>
<dbReference type="InterPro" id="IPR015904">
    <property type="entry name" value="Sulphide_quinone_reductase"/>
</dbReference>
<dbReference type="AlphaFoldDB" id="A0A0D6MC51"/>
<dbReference type="Gene3D" id="3.50.50.100">
    <property type="match status" value="3"/>
</dbReference>
<evidence type="ECO:0000313" key="2">
    <source>
        <dbReference type="EMBL" id="EPB78302.1"/>
    </source>
</evidence>
<dbReference type="GO" id="GO:0005739">
    <property type="term" value="C:mitochondrion"/>
    <property type="evidence" value="ECO:0007669"/>
    <property type="project" value="TreeGrafter"/>
</dbReference>
<organism evidence="2 3">
    <name type="scientific">Ancylostoma ceylanicum</name>
    <dbReference type="NCBI Taxonomy" id="53326"/>
    <lineage>
        <taxon>Eukaryota</taxon>
        <taxon>Metazoa</taxon>
        <taxon>Ecdysozoa</taxon>
        <taxon>Nematoda</taxon>
        <taxon>Chromadorea</taxon>
        <taxon>Rhabditida</taxon>
        <taxon>Rhabditina</taxon>
        <taxon>Rhabditomorpha</taxon>
        <taxon>Strongyloidea</taxon>
        <taxon>Ancylostomatidae</taxon>
        <taxon>Ancylostomatinae</taxon>
        <taxon>Ancylostoma</taxon>
    </lineage>
</organism>
<dbReference type="InterPro" id="IPR036188">
    <property type="entry name" value="FAD/NAD-bd_sf"/>
</dbReference>
<dbReference type="GO" id="GO:0071949">
    <property type="term" value="F:FAD binding"/>
    <property type="evidence" value="ECO:0007669"/>
    <property type="project" value="TreeGrafter"/>
</dbReference>
<evidence type="ECO:0000313" key="3">
    <source>
        <dbReference type="Proteomes" id="UP000054495"/>
    </source>
</evidence>
<dbReference type="GO" id="GO:0070221">
    <property type="term" value="P:sulfide oxidation, using sulfide:quinone oxidoreductase"/>
    <property type="evidence" value="ECO:0007669"/>
    <property type="project" value="TreeGrafter"/>
</dbReference>
<protein>
    <submittedName>
        <fullName evidence="2">Pyridine nucleotide-disulfide oxidoreductase</fullName>
    </submittedName>
</protein>
<gene>
    <name evidence="2" type="ORF">ANCCEY_02604</name>
</gene>
<name>A0A0D6MC51_9BILA</name>
<proteinExistence type="predicted"/>
<evidence type="ECO:0000259" key="1">
    <source>
        <dbReference type="Pfam" id="PF07992"/>
    </source>
</evidence>
<dbReference type="PANTHER" id="PTHR10632:SF2">
    <property type="entry name" value="SULFIDE:QUINONE OXIDOREDUCTASE, MITOCHONDRIAL"/>
    <property type="match status" value="1"/>
</dbReference>
<dbReference type="SUPFAM" id="SSF51905">
    <property type="entry name" value="FAD/NAD(P)-binding domain"/>
    <property type="match status" value="2"/>
</dbReference>
<dbReference type="Proteomes" id="UP000054495">
    <property type="component" value="Unassembled WGS sequence"/>
</dbReference>
<dbReference type="EMBL" id="KE124815">
    <property type="protein sequence ID" value="EPB78302.1"/>
    <property type="molecule type" value="Genomic_DNA"/>
</dbReference>
<dbReference type="PANTHER" id="PTHR10632">
    <property type="entry name" value="SULFIDE:QUINONE OXIDOREDUCTASE"/>
    <property type="match status" value="1"/>
</dbReference>
<reference evidence="2 3" key="1">
    <citation type="submission" date="2013-05" db="EMBL/GenBank/DDBJ databases">
        <title>Draft genome of the parasitic nematode Anyclostoma ceylanicum.</title>
        <authorList>
            <person name="Mitreva M."/>
        </authorList>
    </citation>
    <scope>NUCLEOTIDE SEQUENCE [LARGE SCALE GENOMIC DNA]</scope>
</reference>